<dbReference type="OrthoDB" id="7163777at2"/>
<dbReference type="STRING" id="655015.B1812_12805"/>
<keyword evidence="3 6" id="KW-0812">Transmembrane</keyword>
<feature type="transmembrane region" description="Helical" evidence="6">
    <location>
        <begin position="131"/>
        <end position="156"/>
    </location>
</feature>
<feature type="transmembrane region" description="Helical" evidence="6">
    <location>
        <begin position="240"/>
        <end position="262"/>
    </location>
</feature>
<accession>A0A1W6MW50</accession>
<keyword evidence="8" id="KW-1185">Reference proteome</keyword>
<name>A0A1W6MW50_9HYPH</name>
<protein>
    <submittedName>
        <fullName evidence="7">Uncharacterized protein</fullName>
    </submittedName>
</protein>
<organism evidence="7 8">
    <name type="scientific">Methylocystis bryophila</name>
    <dbReference type="NCBI Taxonomy" id="655015"/>
    <lineage>
        <taxon>Bacteria</taxon>
        <taxon>Pseudomonadati</taxon>
        <taxon>Pseudomonadota</taxon>
        <taxon>Alphaproteobacteria</taxon>
        <taxon>Hyphomicrobiales</taxon>
        <taxon>Methylocystaceae</taxon>
        <taxon>Methylocystis</taxon>
    </lineage>
</organism>
<dbReference type="Pfam" id="PF03631">
    <property type="entry name" value="Virul_fac_BrkB"/>
    <property type="match status" value="1"/>
</dbReference>
<evidence type="ECO:0000313" key="7">
    <source>
        <dbReference type="EMBL" id="ARN81812.1"/>
    </source>
</evidence>
<dbReference type="RefSeq" id="WP_085771931.1">
    <property type="nucleotide sequence ID" value="NZ_AP027149.1"/>
</dbReference>
<evidence type="ECO:0000256" key="2">
    <source>
        <dbReference type="ARBA" id="ARBA00022475"/>
    </source>
</evidence>
<feature type="transmembrane region" description="Helical" evidence="6">
    <location>
        <begin position="21"/>
        <end position="49"/>
    </location>
</feature>
<feature type="transmembrane region" description="Helical" evidence="6">
    <location>
        <begin position="206"/>
        <end position="228"/>
    </location>
</feature>
<evidence type="ECO:0000256" key="1">
    <source>
        <dbReference type="ARBA" id="ARBA00004651"/>
    </source>
</evidence>
<keyword evidence="5 6" id="KW-0472">Membrane</keyword>
<feature type="transmembrane region" description="Helical" evidence="6">
    <location>
        <begin position="176"/>
        <end position="194"/>
    </location>
</feature>
<keyword evidence="2" id="KW-1003">Cell membrane</keyword>
<proteinExistence type="predicted"/>
<comment type="subcellular location">
    <subcellularLocation>
        <location evidence="1">Cell membrane</location>
        <topology evidence="1">Multi-pass membrane protein</topology>
    </subcellularLocation>
</comment>
<sequence>MYRLMNLAYAAYLKFVEDDGWPIASHISLSVLTTIFPFLIFVGAVAGFFGTPEIADKAAELLFDAWPPDIAEPIAAEVHRVLTTPRGGLLTIGALLSLYFSASGVEALRVGLNRAYALRDARPWWLLRLEAILFVLMGAVALLAFTFLMVVAPLLWAHLQEAAPETAQRLATFYTPVRYGVSSAVILVVLVIAHKYLPAGRRSLRMIAPGVLVTVLAWLGFGAAFGAFLVRFPQNYVSTYAGLASIMIAVIFLNWLAAMLLYGGALNQVLAQARSEEADRKPARKA</sequence>
<evidence type="ECO:0000313" key="8">
    <source>
        <dbReference type="Proteomes" id="UP000193978"/>
    </source>
</evidence>
<evidence type="ECO:0000256" key="6">
    <source>
        <dbReference type="SAM" id="Phobius"/>
    </source>
</evidence>
<dbReference type="KEGG" id="mbry:B1812_12805"/>
<dbReference type="EMBL" id="CP019948">
    <property type="protein sequence ID" value="ARN81812.1"/>
    <property type="molecule type" value="Genomic_DNA"/>
</dbReference>
<reference evidence="7 8" key="1">
    <citation type="submission" date="2017-02" db="EMBL/GenBank/DDBJ databases">
        <authorList>
            <person name="Peterson S.W."/>
        </authorList>
    </citation>
    <scope>NUCLEOTIDE SEQUENCE [LARGE SCALE GENOMIC DNA]</scope>
    <source>
        <strain evidence="7 8">S285</strain>
    </source>
</reference>
<dbReference type="PIRSF" id="PIRSF035875">
    <property type="entry name" value="RNase_BN"/>
    <property type="match status" value="1"/>
</dbReference>
<dbReference type="GO" id="GO:0005886">
    <property type="term" value="C:plasma membrane"/>
    <property type="evidence" value="ECO:0007669"/>
    <property type="project" value="UniProtKB-SubCell"/>
</dbReference>
<keyword evidence="4 6" id="KW-1133">Transmembrane helix</keyword>
<evidence type="ECO:0000256" key="5">
    <source>
        <dbReference type="ARBA" id="ARBA00023136"/>
    </source>
</evidence>
<dbReference type="InterPro" id="IPR017039">
    <property type="entry name" value="Virul_fac_BrkB"/>
</dbReference>
<gene>
    <name evidence="7" type="ORF">B1812_12805</name>
</gene>
<dbReference type="PANTHER" id="PTHR30213">
    <property type="entry name" value="INNER MEMBRANE PROTEIN YHJD"/>
    <property type="match status" value="1"/>
</dbReference>
<feature type="transmembrane region" description="Helical" evidence="6">
    <location>
        <begin position="89"/>
        <end position="110"/>
    </location>
</feature>
<evidence type="ECO:0000256" key="4">
    <source>
        <dbReference type="ARBA" id="ARBA00022989"/>
    </source>
</evidence>
<dbReference type="AlphaFoldDB" id="A0A1W6MW50"/>
<dbReference type="Proteomes" id="UP000193978">
    <property type="component" value="Chromosome"/>
</dbReference>
<dbReference type="PANTHER" id="PTHR30213:SF0">
    <property type="entry name" value="UPF0761 MEMBRANE PROTEIN YIHY"/>
    <property type="match status" value="1"/>
</dbReference>
<evidence type="ECO:0000256" key="3">
    <source>
        <dbReference type="ARBA" id="ARBA00022692"/>
    </source>
</evidence>